<feature type="domain" description="Digeranylgeranylglycerophospholipid reductase catalytic" evidence="9">
    <location>
        <begin position="177"/>
        <end position="259"/>
    </location>
</feature>
<dbReference type="SUPFAM" id="SSF51905">
    <property type="entry name" value="FAD/NAD(P)-binding domain"/>
    <property type="match status" value="1"/>
</dbReference>
<name>A0A8T5GEX2_9ARCH</name>
<evidence type="ECO:0000256" key="5">
    <source>
        <dbReference type="ARBA" id="ARBA00023098"/>
    </source>
</evidence>
<dbReference type="EMBL" id="JABJNZ010000051">
    <property type="protein sequence ID" value="MBT4870684.1"/>
    <property type="molecule type" value="Genomic_DNA"/>
</dbReference>
<reference evidence="10" key="1">
    <citation type="journal article" date="2021" name="ISME J.">
        <title>Mercury methylation by metabolically versatile and cosmopolitan marine bacteria.</title>
        <authorList>
            <person name="Lin H."/>
            <person name="Ascher D.B."/>
            <person name="Myung Y."/>
            <person name="Lamborg C.H."/>
            <person name="Hallam S.J."/>
            <person name="Gionfriddo C.M."/>
            <person name="Holt K.E."/>
            <person name="Moreau J.W."/>
        </authorList>
    </citation>
    <scope>NUCLEOTIDE SEQUENCE</scope>
    <source>
        <strain evidence="10">SI075_bin30</strain>
    </source>
</reference>
<dbReference type="AlphaFoldDB" id="A0A8T5GEX2"/>
<dbReference type="Pfam" id="PF01494">
    <property type="entry name" value="FAD_binding_3"/>
    <property type="match status" value="1"/>
</dbReference>
<protein>
    <submittedName>
        <fullName evidence="10">NAD(P)/FAD-dependent oxidoreductase</fullName>
    </submittedName>
</protein>
<dbReference type="Gene3D" id="3.30.9.10">
    <property type="entry name" value="D-Amino Acid Oxidase, subunit A, domain 2"/>
    <property type="match status" value="1"/>
</dbReference>
<dbReference type="InterPro" id="IPR054715">
    <property type="entry name" value="GGR_cat"/>
</dbReference>
<evidence type="ECO:0000256" key="1">
    <source>
        <dbReference type="ARBA" id="ARBA00022516"/>
    </source>
</evidence>
<evidence type="ECO:0000259" key="8">
    <source>
        <dbReference type="Pfam" id="PF01494"/>
    </source>
</evidence>
<evidence type="ECO:0000256" key="2">
    <source>
        <dbReference type="ARBA" id="ARBA00022630"/>
    </source>
</evidence>
<keyword evidence="5" id="KW-0443">Lipid metabolism</keyword>
<keyword evidence="7" id="KW-1208">Phospholipid metabolism</keyword>
<keyword evidence="3" id="KW-0274">FAD</keyword>
<comment type="caution">
    <text evidence="10">The sequence shown here is derived from an EMBL/GenBank/DDBJ whole genome shotgun (WGS) entry which is preliminary data.</text>
</comment>
<dbReference type="Pfam" id="PF22578">
    <property type="entry name" value="GGR_cat"/>
    <property type="match status" value="1"/>
</dbReference>
<dbReference type="InterPro" id="IPR002938">
    <property type="entry name" value="FAD-bd"/>
</dbReference>
<dbReference type="InterPro" id="IPR036188">
    <property type="entry name" value="FAD/NAD-bd_sf"/>
</dbReference>
<evidence type="ECO:0000256" key="3">
    <source>
        <dbReference type="ARBA" id="ARBA00022827"/>
    </source>
</evidence>
<dbReference type="PANTHER" id="PTHR42685">
    <property type="entry name" value="GERANYLGERANYL DIPHOSPHATE REDUCTASE"/>
    <property type="match status" value="1"/>
</dbReference>
<evidence type="ECO:0000313" key="10">
    <source>
        <dbReference type="EMBL" id="MBT4870684.1"/>
    </source>
</evidence>
<dbReference type="InterPro" id="IPR011777">
    <property type="entry name" value="Geranylgeranyl_Rdtase_fam"/>
</dbReference>
<gene>
    <name evidence="10" type="ORF">HON47_03865</name>
</gene>
<dbReference type="PANTHER" id="PTHR42685:SF18">
    <property type="entry name" value="DIGERANYLGERANYLGLYCEROPHOSPHOLIPID REDUCTASE"/>
    <property type="match status" value="1"/>
</dbReference>
<dbReference type="NCBIfam" id="TIGR02032">
    <property type="entry name" value="GG-red-SF"/>
    <property type="match status" value="1"/>
</dbReference>
<proteinExistence type="predicted"/>
<accession>A0A8T5GEX2</accession>
<evidence type="ECO:0000313" key="11">
    <source>
        <dbReference type="Proteomes" id="UP000722459"/>
    </source>
</evidence>
<keyword evidence="2" id="KW-0285">Flavoprotein</keyword>
<dbReference type="Proteomes" id="UP000722459">
    <property type="component" value="Unassembled WGS sequence"/>
</dbReference>
<feature type="domain" description="FAD-binding" evidence="8">
    <location>
        <begin position="7"/>
        <end position="170"/>
    </location>
</feature>
<keyword evidence="4" id="KW-0560">Oxidoreductase</keyword>
<dbReference type="InterPro" id="IPR050407">
    <property type="entry name" value="Geranylgeranyl_reductase"/>
</dbReference>
<dbReference type="Gene3D" id="3.50.50.60">
    <property type="entry name" value="FAD/NAD(P)-binding domain"/>
    <property type="match status" value="1"/>
</dbReference>
<dbReference type="PRINTS" id="PR00420">
    <property type="entry name" value="RNGMNOXGNASE"/>
</dbReference>
<sequence>MEMKDNYDVVIVGAGPAGLAAGIDLAKEDVNVLILDRKQEIGCPKRCAEGLGLGWFNRLELKPKKEWAVQPIHGAALYAPNGEGVQMKRKEVMGYVLERKMFEKDMAIQAAKAGAKILLKHQVISAKREDGEVILTVEADNQTRTVRTPLVVACDGVDSLTAKMLGLNTKLDLNETDAGYQYEMTGVSGYDEHLLHLYFGTDIAPRGYVWIFPKRNGTANVGIGIGAYEEKTAKYYLDKWISEQDGLANGSIIEVNAGAIPVGGFLDKMEADNLIVAGDAGHMVDPIHGGGIGIALEGGRLAAKHALKAIKSEKYSNEDLEAYTPDWYNTRGNELKKRLKGRHLLEQLKDDDFNYLAGSITMDEALKIGNGALTKKDKLLLLSKKLVTRPGLVKIFMKYMKDDSGMPKK</sequence>
<dbReference type="GO" id="GO:0008654">
    <property type="term" value="P:phospholipid biosynthetic process"/>
    <property type="evidence" value="ECO:0007669"/>
    <property type="project" value="UniProtKB-KW"/>
</dbReference>
<evidence type="ECO:0000256" key="7">
    <source>
        <dbReference type="ARBA" id="ARBA00023264"/>
    </source>
</evidence>
<evidence type="ECO:0000256" key="4">
    <source>
        <dbReference type="ARBA" id="ARBA00023002"/>
    </source>
</evidence>
<organism evidence="10 11">
    <name type="scientific">Candidatus Iainarchaeum sp</name>
    <dbReference type="NCBI Taxonomy" id="3101447"/>
    <lineage>
        <taxon>Archaea</taxon>
        <taxon>Candidatus Iainarchaeota</taxon>
        <taxon>Candidatus Iainarchaeia</taxon>
        <taxon>Candidatus Iainarchaeales</taxon>
        <taxon>Candidatus Iainarchaeaceae</taxon>
        <taxon>Candidatus Iainarchaeum</taxon>
    </lineage>
</organism>
<evidence type="ECO:0000259" key="9">
    <source>
        <dbReference type="Pfam" id="PF22578"/>
    </source>
</evidence>
<dbReference type="GO" id="GO:0016628">
    <property type="term" value="F:oxidoreductase activity, acting on the CH-CH group of donors, NAD or NADP as acceptor"/>
    <property type="evidence" value="ECO:0007669"/>
    <property type="project" value="InterPro"/>
</dbReference>
<dbReference type="GO" id="GO:0071949">
    <property type="term" value="F:FAD binding"/>
    <property type="evidence" value="ECO:0007669"/>
    <property type="project" value="InterPro"/>
</dbReference>
<keyword evidence="1" id="KW-0444">Lipid biosynthesis</keyword>
<evidence type="ECO:0000256" key="6">
    <source>
        <dbReference type="ARBA" id="ARBA00023209"/>
    </source>
</evidence>
<keyword evidence="6" id="KW-0594">Phospholipid biosynthesis</keyword>